<dbReference type="AlphaFoldDB" id="A0A5B7CJ81"/>
<feature type="region of interest" description="Disordered" evidence="1">
    <location>
        <begin position="31"/>
        <end position="62"/>
    </location>
</feature>
<gene>
    <name evidence="2" type="ORF">E2C01_002244</name>
</gene>
<evidence type="ECO:0000256" key="1">
    <source>
        <dbReference type="SAM" id="MobiDB-lite"/>
    </source>
</evidence>
<evidence type="ECO:0000313" key="3">
    <source>
        <dbReference type="Proteomes" id="UP000324222"/>
    </source>
</evidence>
<evidence type="ECO:0000313" key="2">
    <source>
        <dbReference type="EMBL" id="MPC09627.1"/>
    </source>
</evidence>
<name>A0A5B7CJ81_PORTR</name>
<sequence>MNGHMHKEMMLSNLEAPPSLSRQFTFTHWRHTDHHQHHHHHYLQYTGERSKQRRCVGRRDSR</sequence>
<dbReference type="EMBL" id="VSRR010000077">
    <property type="protein sequence ID" value="MPC09627.1"/>
    <property type="molecule type" value="Genomic_DNA"/>
</dbReference>
<organism evidence="2 3">
    <name type="scientific">Portunus trituberculatus</name>
    <name type="common">Swimming crab</name>
    <name type="synonym">Neptunus trituberculatus</name>
    <dbReference type="NCBI Taxonomy" id="210409"/>
    <lineage>
        <taxon>Eukaryota</taxon>
        <taxon>Metazoa</taxon>
        <taxon>Ecdysozoa</taxon>
        <taxon>Arthropoda</taxon>
        <taxon>Crustacea</taxon>
        <taxon>Multicrustacea</taxon>
        <taxon>Malacostraca</taxon>
        <taxon>Eumalacostraca</taxon>
        <taxon>Eucarida</taxon>
        <taxon>Decapoda</taxon>
        <taxon>Pleocyemata</taxon>
        <taxon>Brachyura</taxon>
        <taxon>Eubrachyura</taxon>
        <taxon>Portunoidea</taxon>
        <taxon>Portunidae</taxon>
        <taxon>Portuninae</taxon>
        <taxon>Portunus</taxon>
    </lineage>
</organism>
<protein>
    <submittedName>
        <fullName evidence="2">Uncharacterized protein</fullName>
    </submittedName>
</protein>
<accession>A0A5B7CJ81</accession>
<reference evidence="2 3" key="1">
    <citation type="submission" date="2019-05" db="EMBL/GenBank/DDBJ databases">
        <title>Another draft genome of Portunus trituberculatus and its Hox gene families provides insights of decapod evolution.</title>
        <authorList>
            <person name="Jeong J.-H."/>
            <person name="Song I."/>
            <person name="Kim S."/>
            <person name="Choi T."/>
            <person name="Kim D."/>
            <person name="Ryu S."/>
            <person name="Kim W."/>
        </authorList>
    </citation>
    <scope>NUCLEOTIDE SEQUENCE [LARGE SCALE GENOMIC DNA]</scope>
    <source>
        <tissue evidence="2">Muscle</tissue>
    </source>
</reference>
<feature type="compositionally biased region" description="Basic residues" evidence="1">
    <location>
        <begin position="31"/>
        <end position="42"/>
    </location>
</feature>
<proteinExistence type="predicted"/>
<dbReference type="Proteomes" id="UP000324222">
    <property type="component" value="Unassembled WGS sequence"/>
</dbReference>
<comment type="caution">
    <text evidence="2">The sequence shown here is derived from an EMBL/GenBank/DDBJ whole genome shotgun (WGS) entry which is preliminary data.</text>
</comment>
<keyword evidence="3" id="KW-1185">Reference proteome</keyword>